<accession>A0A3R9KTF3</accession>
<dbReference type="EMBL" id="RJPM01000001">
    <property type="protein sequence ID" value="RSJ77742.1"/>
    <property type="molecule type" value="Genomic_DNA"/>
</dbReference>
<sequence length="63" mass="7155">MNRLINQIKIKIKGGSAMMINYFAMQINLGWITLEEVPKRYRAKVAELVEMSNIGNSDEPASK</sequence>
<name>A0A3R9KTF3_STRCR</name>
<comment type="caution">
    <text evidence="1">The sequence shown here is derived from an EMBL/GenBank/DDBJ whole genome shotgun (WGS) entry which is preliminary data.</text>
</comment>
<organism evidence="1 2">
    <name type="scientific">Streptococcus cristatus</name>
    <dbReference type="NCBI Taxonomy" id="45634"/>
    <lineage>
        <taxon>Bacteria</taxon>
        <taxon>Bacillati</taxon>
        <taxon>Bacillota</taxon>
        <taxon>Bacilli</taxon>
        <taxon>Lactobacillales</taxon>
        <taxon>Streptococcaceae</taxon>
        <taxon>Streptococcus</taxon>
    </lineage>
</organism>
<dbReference type="AlphaFoldDB" id="A0A3R9KTF3"/>
<evidence type="ECO:0008006" key="3">
    <source>
        <dbReference type="Google" id="ProtNLM"/>
    </source>
</evidence>
<gene>
    <name evidence="1" type="ORF">D8798_01030</name>
</gene>
<proteinExistence type="predicted"/>
<reference evidence="1 2" key="1">
    <citation type="submission" date="2018-11" db="EMBL/GenBank/DDBJ databases">
        <title>Species Designations Belie Phenotypic and Genotypic Heterogeneity in Oral Streptococci.</title>
        <authorList>
            <person name="Velsko I."/>
        </authorList>
    </citation>
    <scope>NUCLEOTIDE SEQUENCE [LARGE SCALE GENOMIC DNA]</scope>
    <source>
        <strain evidence="1 2">BCA6</strain>
    </source>
</reference>
<protein>
    <recommendedName>
        <fullName evidence="3">Phage protein</fullName>
    </recommendedName>
</protein>
<evidence type="ECO:0000313" key="2">
    <source>
        <dbReference type="Proteomes" id="UP000272213"/>
    </source>
</evidence>
<dbReference type="Proteomes" id="UP000272213">
    <property type="component" value="Unassembled WGS sequence"/>
</dbReference>
<evidence type="ECO:0000313" key="1">
    <source>
        <dbReference type="EMBL" id="RSJ77742.1"/>
    </source>
</evidence>